<protein>
    <submittedName>
        <fullName evidence="1">Uncharacterized protein</fullName>
    </submittedName>
</protein>
<evidence type="ECO:0000313" key="1">
    <source>
        <dbReference type="EMBL" id="APM38387.1"/>
    </source>
</evidence>
<reference evidence="1 2" key="1">
    <citation type="submission" date="2016-12" db="EMBL/GenBank/DDBJ databases">
        <title>Complete genome sequence of Clostridium kluyveri JZZ isolated from the pit mud of a Chinese flavor liquor-making factory.</title>
        <authorList>
            <person name="Wang Y."/>
        </authorList>
    </citation>
    <scope>NUCLEOTIDE SEQUENCE [LARGE SCALE GENOMIC DNA]</scope>
    <source>
        <strain evidence="1 2">JZZ</strain>
    </source>
</reference>
<dbReference type="Proteomes" id="UP000184604">
    <property type="component" value="Chromosome"/>
</dbReference>
<dbReference type="AlphaFoldDB" id="A0A1L5F5Y6"/>
<dbReference type="OrthoDB" id="1738994at2"/>
<evidence type="ECO:0000313" key="2">
    <source>
        <dbReference type="Proteomes" id="UP000184604"/>
    </source>
</evidence>
<organism evidence="1 2">
    <name type="scientific">Clostridium kluyveri</name>
    <dbReference type="NCBI Taxonomy" id="1534"/>
    <lineage>
        <taxon>Bacteria</taxon>
        <taxon>Bacillati</taxon>
        <taxon>Bacillota</taxon>
        <taxon>Clostridia</taxon>
        <taxon>Eubacteriales</taxon>
        <taxon>Clostridiaceae</taxon>
        <taxon>Clostridium</taxon>
    </lineage>
</organism>
<sequence length="134" mass="14742">MYYNGQITKISNFKTQLDILVTVGTITQNQEYSTLNAFTGWGSNWKIPAPVKPTVPVPSVDNSTTISNTSFSLEDIKTKLDNLVTSGTITQDQETTILNLFNKGALTTKNLKSQLDILVIIGILTQNQAVLIQH</sequence>
<gene>
    <name evidence="1" type="ORF">BS101_06380</name>
</gene>
<dbReference type="EMBL" id="CP018335">
    <property type="protein sequence ID" value="APM38387.1"/>
    <property type="molecule type" value="Genomic_DNA"/>
</dbReference>
<accession>A0A1L5F5Y6</accession>
<proteinExistence type="predicted"/>
<name>A0A1L5F5Y6_CLOKL</name>